<dbReference type="WBParaSite" id="JU765_v2.g17060.t1">
    <property type="protein sequence ID" value="JU765_v2.g17060.t1"/>
    <property type="gene ID" value="JU765_v2.g17060"/>
</dbReference>
<evidence type="ECO:0000313" key="2">
    <source>
        <dbReference type="WBParaSite" id="JU765_v2.g17060.t1"/>
    </source>
</evidence>
<protein>
    <submittedName>
        <fullName evidence="2">Uncharacterized protein</fullName>
    </submittedName>
</protein>
<accession>A0AC34QJZ0</accession>
<evidence type="ECO:0000313" key="1">
    <source>
        <dbReference type="Proteomes" id="UP000887576"/>
    </source>
</evidence>
<proteinExistence type="predicted"/>
<sequence>MDAFGQPLRAVHTHELKVCEHQDIIHHIEYDFYSRRLALVSSDKIVSVYTKMPENKGWTKTGQFKVSGGATLHARWAHPSYGQVLATASYDGSIFIFQEIAKFNAPLEVVKGELIQCEWKQRSHILSMPPASVTDIKFAPHFFGLMLGACDSAGHVIVYEAQNTLSLDSWLPTMKLNIFEHRCKAMAFSTDRFNTLLMAACTDDDRCRVDKRIALFPFTKNCDVDVPPPDITYLNPAANLSVLMPPTDLDFSPTGAYAFQRLAIAIGPCIVIYNVNAVPLDKFSRLDSPQSTLSESSNNTVIMAPTISITKPKSDGEEQKKDELSLDSLNLDSTTKEESKDAEDNQQIPELASSLDSKQKKSVQFKFDPDGIVEREPSPVPKKPVDESNFALSNIKSSLKKIKSSRTEENQFRPEEFADMKEKRKQHGSDSMDVEASASDDITSPSPICDDQSSAQSRYSSAFPKHMALLKDNDEEKADEADSETSDAPLKCKTSEEALKGKGGFTFDPRGIYTDLQPIGPEIAVDPSQVPPPSPQRKPRVKSASASSAADAPTRTIPRKHYSESKSSPTHAKVEKVVDSSQKEKSKHTKSKKKRRSAEGNDKNEEDVSSSSDDVKTTNKNQKHKTEKAPIYRRTISTTEFRKVDGHFESAVITFTSTDASGMPEEMPVESEEESDKMKIITLRQAVLRAGKSQAKRISFNHTGSLITAVYADGRVRVWKRINPVLWHCASVIDPPDIKGQGDINVTTEGAYY</sequence>
<organism evidence="1 2">
    <name type="scientific">Panagrolaimus sp. JU765</name>
    <dbReference type="NCBI Taxonomy" id="591449"/>
    <lineage>
        <taxon>Eukaryota</taxon>
        <taxon>Metazoa</taxon>
        <taxon>Ecdysozoa</taxon>
        <taxon>Nematoda</taxon>
        <taxon>Chromadorea</taxon>
        <taxon>Rhabditida</taxon>
        <taxon>Tylenchina</taxon>
        <taxon>Panagrolaimomorpha</taxon>
        <taxon>Panagrolaimoidea</taxon>
        <taxon>Panagrolaimidae</taxon>
        <taxon>Panagrolaimus</taxon>
    </lineage>
</organism>
<reference evidence="2" key="1">
    <citation type="submission" date="2022-11" db="UniProtKB">
        <authorList>
            <consortium name="WormBaseParasite"/>
        </authorList>
    </citation>
    <scope>IDENTIFICATION</scope>
</reference>
<name>A0AC34QJZ0_9BILA</name>
<dbReference type="Proteomes" id="UP000887576">
    <property type="component" value="Unplaced"/>
</dbReference>